<organism evidence="1 2">
    <name type="scientific">Ciceribacter naphthalenivorans</name>
    <dbReference type="NCBI Taxonomy" id="1118451"/>
    <lineage>
        <taxon>Bacteria</taxon>
        <taxon>Pseudomonadati</taxon>
        <taxon>Pseudomonadota</taxon>
        <taxon>Alphaproteobacteria</taxon>
        <taxon>Hyphomicrobiales</taxon>
        <taxon>Rhizobiaceae</taxon>
        <taxon>Ciceribacter</taxon>
    </lineage>
</organism>
<evidence type="ECO:0000313" key="2">
    <source>
        <dbReference type="Proteomes" id="UP000321717"/>
    </source>
</evidence>
<keyword evidence="2" id="KW-1185">Reference proteome</keyword>
<evidence type="ECO:0000313" key="1">
    <source>
        <dbReference type="EMBL" id="GEO85403.1"/>
    </source>
</evidence>
<dbReference type="EMBL" id="BJZP01000009">
    <property type="protein sequence ID" value="GEO85403.1"/>
    <property type="molecule type" value="Genomic_DNA"/>
</dbReference>
<dbReference type="Proteomes" id="UP000321717">
    <property type="component" value="Unassembled WGS sequence"/>
</dbReference>
<name>A0A512HIX7_9HYPH</name>
<dbReference type="AlphaFoldDB" id="A0A512HIX7"/>
<sequence>MTNEPDQFFERQDAAIQMLLVENKGDELTDILVAALAEAFNLLRGESPETTVH</sequence>
<protein>
    <submittedName>
        <fullName evidence="1">Uncharacterized protein</fullName>
    </submittedName>
</protein>
<gene>
    <name evidence="1" type="ORF">RNA01_23350</name>
</gene>
<proteinExistence type="predicted"/>
<dbReference type="RefSeq" id="WP_170253429.1">
    <property type="nucleotide sequence ID" value="NZ_BJZP01000009.1"/>
</dbReference>
<comment type="caution">
    <text evidence="1">The sequence shown here is derived from an EMBL/GenBank/DDBJ whole genome shotgun (WGS) entry which is preliminary data.</text>
</comment>
<accession>A0A512HIX7</accession>
<reference evidence="1 2" key="1">
    <citation type="submission" date="2019-07" db="EMBL/GenBank/DDBJ databases">
        <title>Whole genome shotgun sequence of Rhizobium naphthalenivorans NBRC 107585.</title>
        <authorList>
            <person name="Hosoyama A."/>
            <person name="Uohara A."/>
            <person name="Ohji S."/>
            <person name="Ichikawa N."/>
        </authorList>
    </citation>
    <scope>NUCLEOTIDE SEQUENCE [LARGE SCALE GENOMIC DNA]</scope>
    <source>
        <strain evidence="1 2">NBRC 107585</strain>
    </source>
</reference>